<dbReference type="GO" id="GO:0006355">
    <property type="term" value="P:regulation of DNA-templated transcription"/>
    <property type="evidence" value="ECO:0007669"/>
    <property type="project" value="InterPro"/>
</dbReference>
<dbReference type="Pfam" id="PF00072">
    <property type="entry name" value="Response_reg"/>
    <property type="match status" value="1"/>
</dbReference>
<dbReference type="PANTHER" id="PTHR43214">
    <property type="entry name" value="TWO-COMPONENT RESPONSE REGULATOR"/>
    <property type="match status" value="1"/>
</dbReference>
<dbReference type="Gene3D" id="3.40.50.2300">
    <property type="match status" value="1"/>
</dbReference>
<protein>
    <submittedName>
        <fullName evidence="6">Two component transcriptional regulator, LuxR family</fullName>
    </submittedName>
</protein>
<dbReference type="InterPro" id="IPR039420">
    <property type="entry name" value="WalR-like"/>
</dbReference>
<dbReference type="HOGENOM" id="CLU_000445_90_1_6"/>
<dbReference type="CDD" id="cd17535">
    <property type="entry name" value="REC_NarL-like"/>
    <property type="match status" value="1"/>
</dbReference>
<organism evidence="6 7">
    <name type="scientific">Thiomicrospira cyclica (strain DSM 14477 / JCM 11371 / ALM1)</name>
    <name type="common">Thioalkalimicrobium cyclicum</name>
    <dbReference type="NCBI Taxonomy" id="717773"/>
    <lineage>
        <taxon>Bacteria</taxon>
        <taxon>Pseudomonadati</taxon>
        <taxon>Pseudomonadota</taxon>
        <taxon>Gammaproteobacteria</taxon>
        <taxon>Thiotrichales</taxon>
        <taxon>Piscirickettsiaceae</taxon>
        <taxon>Thiomicrospira</taxon>
    </lineage>
</organism>
<evidence type="ECO:0000256" key="1">
    <source>
        <dbReference type="ARBA" id="ARBA00022553"/>
    </source>
</evidence>
<dbReference type="Proteomes" id="UP000009232">
    <property type="component" value="Chromosome"/>
</dbReference>
<dbReference type="EMBL" id="CP002776">
    <property type="protein sequence ID" value="AEG31813.1"/>
    <property type="molecule type" value="Genomic_DNA"/>
</dbReference>
<dbReference type="InterPro" id="IPR001789">
    <property type="entry name" value="Sig_transdc_resp-reg_receiver"/>
</dbReference>
<dbReference type="SMART" id="SM00421">
    <property type="entry name" value="HTH_LUXR"/>
    <property type="match status" value="1"/>
</dbReference>
<evidence type="ECO:0000259" key="5">
    <source>
        <dbReference type="PROSITE" id="PS50110"/>
    </source>
</evidence>
<dbReference type="eggNOG" id="COG2197">
    <property type="taxonomic scope" value="Bacteria"/>
</dbReference>
<dbReference type="OrthoDB" id="9796655at2"/>
<dbReference type="InterPro" id="IPR011006">
    <property type="entry name" value="CheY-like_superfamily"/>
</dbReference>
<dbReference type="GO" id="GO:0003677">
    <property type="term" value="F:DNA binding"/>
    <property type="evidence" value="ECO:0007669"/>
    <property type="project" value="UniProtKB-KW"/>
</dbReference>
<keyword evidence="2" id="KW-0238">DNA-binding</keyword>
<dbReference type="CDD" id="cd06170">
    <property type="entry name" value="LuxR_C_like"/>
    <property type="match status" value="1"/>
</dbReference>
<dbReference type="AlphaFoldDB" id="F6D8G2"/>
<keyword evidence="7" id="KW-1185">Reference proteome</keyword>
<dbReference type="Pfam" id="PF00196">
    <property type="entry name" value="GerE"/>
    <property type="match status" value="1"/>
</dbReference>
<dbReference type="STRING" id="717773.Thicy_1046"/>
<feature type="domain" description="Response regulatory" evidence="5">
    <location>
        <begin position="6"/>
        <end position="122"/>
    </location>
</feature>
<reference evidence="6 7" key="1">
    <citation type="submission" date="2011-05" db="EMBL/GenBank/DDBJ databases">
        <title>Complete sequence of Thioalkalimicrobium cyclicum ALM1.</title>
        <authorList>
            <consortium name="US DOE Joint Genome Institute"/>
            <person name="Lucas S."/>
            <person name="Han J."/>
            <person name="Lapidus A."/>
            <person name="Cheng J.-F."/>
            <person name="Goodwin L."/>
            <person name="Pitluck S."/>
            <person name="Peters L."/>
            <person name="Mikhailova N."/>
            <person name="Davenport K."/>
            <person name="Han C."/>
            <person name="Tapia R."/>
            <person name="Land M."/>
            <person name="Hauser L."/>
            <person name="Kyrpides N."/>
            <person name="Ivanova N."/>
            <person name="Pagani I."/>
            <person name="Kappler U."/>
            <person name="Woyke T."/>
        </authorList>
    </citation>
    <scope>NUCLEOTIDE SEQUENCE [LARGE SCALE GENOMIC DNA]</scope>
    <source>
        <strain evidence="7">DSM 14477 / JCM 11371 / ALM1</strain>
    </source>
</reference>
<dbReference type="RefSeq" id="WP_013835590.1">
    <property type="nucleotide sequence ID" value="NC_015581.1"/>
</dbReference>
<dbReference type="KEGG" id="tcy:Thicy_1046"/>
<dbReference type="PROSITE" id="PS00622">
    <property type="entry name" value="HTH_LUXR_1"/>
    <property type="match status" value="1"/>
</dbReference>
<name>F6D8G2_THICA</name>
<keyword evidence="1" id="KW-0597">Phosphoprotein</keyword>
<evidence type="ECO:0000259" key="4">
    <source>
        <dbReference type="PROSITE" id="PS50043"/>
    </source>
</evidence>
<accession>F6D8G2</accession>
<proteinExistence type="predicted"/>
<evidence type="ECO:0000313" key="7">
    <source>
        <dbReference type="Proteomes" id="UP000009232"/>
    </source>
</evidence>
<evidence type="ECO:0000256" key="3">
    <source>
        <dbReference type="PROSITE-ProRule" id="PRU00169"/>
    </source>
</evidence>
<gene>
    <name evidence="6" type="ordered locus">Thicy_1046</name>
</gene>
<evidence type="ECO:0000256" key="2">
    <source>
        <dbReference type="ARBA" id="ARBA00023125"/>
    </source>
</evidence>
<dbReference type="PRINTS" id="PR00038">
    <property type="entry name" value="HTHLUXR"/>
</dbReference>
<dbReference type="PROSITE" id="PS50043">
    <property type="entry name" value="HTH_LUXR_2"/>
    <property type="match status" value="1"/>
</dbReference>
<feature type="domain" description="HTH luxR-type" evidence="4">
    <location>
        <begin position="148"/>
        <end position="213"/>
    </location>
</feature>
<comment type="caution">
    <text evidence="3">Lacks conserved residue(s) required for the propagation of feature annotation.</text>
</comment>
<dbReference type="InterPro" id="IPR016032">
    <property type="entry name" value="Sig_transdc_resp-reg_C-effctor"/>
</dbReference>
<evidence type="ECO:0000313" key="6">
    <source>
        <dbReference type="EMBL" id="AEG31813.1"/>
    </source>
</evidence>
<dbReference type="PANTHER" id="PTHR43214:SF17">
    <property type="entry name" value="TRANSCRIPTIONAL REGULATORY PROTEIN RCSB"/>
    <property type="match status" value="1"/>
</dbReference>
<dbReference type="GO" id="GO:0000160">
    <property type="term" value="P:phosphorelay signal transduction system"/>
    <property type="evidence" value="ECO:0007669"/>
    <property type="project" value="InterPro"/>
</dbReference>
<dbReference type="SMART" id="SM00448">
    <property type="entry name" value="REC"/>
    <property type="match status" value="1"/>
</dbReference>
<dbReference type="SUPFAM" id="SSF52172">
    <property type="entry name" value="CheY-like"/>
    <property type="match status" value="1"/>
</dbReference>
<dbReference type="InterPro" id="IPR000792">
    <property type="entry name" value="Tscrpt_reg_LuxR_C"/>
</dbReference>
<dbReference type="PROSITE" id="PS50110">
    <property type="entry name" value="RESPONSE_REGULATORY"/>
    <property type="match status" value="1"/>
</dbReference>
<sequence length="223" mass="24452">MSDKIKLVLAEDQELVRGAIKSLIEADERFSVVGEAGDGIVAMEMVRATEPDLIVMELALPKLNGFNTISQLKRRHPKVKIMILTSALTPSVWVEALEMGVHGIATKSVAKSSLLDGLVKVVNGNLFVDDVIKPHVMAVIENASPVKKKRSMRKLSVREKQVTKLIAEGFKTKDIAVMLDISDRTVSKHRENLMTKLGATSPAEITHYATDTGLTKVDIVEIE</sequence>
<dbReference type="SUPFAM" id="SSF46894">
    <property type="entry name" value="C-terminal effector domain of the bipartite response regulators"/>
    <property type="match status" value="1"/>
</dbReference>
<dbReference type="InterPro" id="IPR058245">
    <property type="entry name" value="NreC/VraR/RcsB-like_REC"/>
</dbReference>